<dbReference type="Proteomes" id="UP000229502">
    <property type="component" value="Unassembled WGS sequence"/>
</dbReference>
<feature type="domain" description="Glycosyltransferase RgtA/B/C/D-like" evidence="9">
    <location>
        <begin position="62"/>
        <end position="216"/>
    </location>
</feature>
<feature type="transmembrane region" description="Helical" evidence="8">
    <location>
        <begin position="345"/>
        <end position="367"/>
    </location>
</feature>
<feature type="transmembrane region" description="Helical" evidence="8">
    <location>
        <begin position="7"/>
        <end position="32"/>
    </location>
</feature>
<evidence type="ECO:0000256" key="5">
    <source>
        <dbReference type="ARBA" id="ARBA00022692"/>
    </source>
</evidence>
<feature type="transmembrane region" description="Helical" evidence="8">
    <location>
        <begin position="292"/>
        <end position="310"/>
    </location>
</feature>
<evidence type="ECO:0000313" key="11">
    <source>
        <dbReference type="Proteomes" id="UP000229502"/>
    </source>
</evidence>
<evidence type="ECO:0000256" key="3">
    <source>
        <dbReference type="ARBA" id="ARBA00022676"/>
    </source>
</evidence>
<evidence type="ECO:0000256" key="1">
    <source>
        <dbReference type="ARBA" id="ARBA00004651"/>
    </source>
</evidence>
<evidence type="ECO:0000313" key="10">
    <source>
        <dbReference type="EMBL" id="PIU36322.1"/>
    </source>
</evidence>
<keyword evidence="3" id="KW-0328">Glycosyltransferase</keyword>
<feature type="transmembrane region" description="Helical" evidence="8">
    <location>
        <begin position="316"/>
        <end position="333"/>
    </location>
</feature>
<dbReference type="InterPro" id="IPR050297">
    <property type="entry name" value="LipidA_mod_glycosyltrf_83"/>
</dbReference>
<dbReference type="AlphaFoldDB" id="A0A2M6YSB7"/>
<evidence type="ECO:0000256" key="4">
    <source>
        <dbReference type="ARBA" id="ARBA00022679"/>
    </source>
</evidence>
<accession>A0A2M6YSB7</accession>
<reference evidence="11" key="1">
    <citation type="submission" date="2017-09" db="EMBL/GenBank/DDBJ databases">
        <title>Depth-based differentiation of microbial function through sediment-hosted aquifers and enrichment of novel symbionts in the deep terrestrial subsurface.</title>
        <authorList>
            <person name="Probst A.J."/>
            <person name="Ladd B."/>
            <person name="Jarett J.K."/>
            <person name="Geller-Mcgrath D.E."/>
            <person name="Sieber C.M.K."/>
            <person name="Emerson J.B."/>
            <person name="Anantharaman K."/>
            <person name="Thomas B.C."/>
            <person name="Malmstrom R."/>
            <person name="Stieglmeier M."/>
            <person name="Klingl A."/>
            <person name="Woyke T."/>
            <person name="Ryan C.M."/>
            <person name="Banfield J.F."/>
        </authorList>
    </citation>
    <scope>NUCLEOTIDE SEQUENCE [LARGE SCALE GENOMIC DNA]</scope>
</reference>
<keyword evidence="6 8" id="KW-1133">Transmembrane helix</keyword>
<dbReference type="EMBL" id="PEWZ01000014">
    <property type="protein sequence ID" value="PIU36322.1"/>
    <property type="molecule type" value="Genomic_DNA"/>
</dbReference>
<dbReference type="GO" id="GO:0009103">
    <property type="term" value="P:lipopolysaccharide biosynthetic process"/>
    <property type="evidence" value="ECO:0007669"/>
    <property type="project" value="UniProtKB-ARBA"/>
</dbReference>
<feature type="transmembrane region" description="Helical" evidence="8">
    <location>
        <begin position="84"/>
        <end position="104"/>
    </location>
</feature>
<feature type="transmembrane region" description="Helical" evidence="8">
    <location>
        <begin position="164"/>
        <end position="191"/>
    </location>
</feature>
<dbReference type="PANTHER" id="PTHR33908:SF11">
    <property type="entry name" value="MEMBRANE PROTEIN"/>
    <property type="match status" value="1"/>
</dbReference>
<name>A0A2M6YSB7_9BACT</name>
<keyword evidence="4" id="KW-0808">Transferase</keyword>
<evidence type="ECO:0000256" key="7">
    <source>
        <dbReference type="ARBA" id="ARBA00023136"/>
    </source>
</evidence>
<gene>
    <name evidence="10" type="ORF">COT03_00210</name>
</gene>
<comment type="caution">
    <text evidence="10">The sequence shown here is derived from an EMBL/GenBank/DDBJ whole genome shotgun (WGS) entry which is preliminary data.</text>
</comment>
<evidence type="ECO:0000256" key="6">
    <source>
        <dbReference type="ARBA" id="ARBA00022989"/>
    </source>
</evidence>
<dbReference type="GO" id="GO:0005886">
    <property type="term" value="C:plasma membrane"/>
    <property type="evidence" value="ECO:0007669"/>
    <property type="project" value="UniProtKB-SubCell"/>
</dbReference>
<dbReference type="InterPro" id="IPR038731">
    <property type="entry name" value="RgtA/B/C-like"/>
</dbReference>
<keyword evidence="7 8" id="KW-0472">Membrane</keyword>
<dbReference type="PANTHER" id="PTHR33908">
    <property type="entry name" value="MANNOSYLTRANSFERASE YKCB-RELATED"/>
    <property type="match status" value="1"/>
</dbReference>
<evidence type="ECO:0000256" key="8">
    <source>
        <dbReference type="SAM" id="Phobius"/>
    </source>
</evidence>
<evidence type="ECO:0000259" key="9">
    <source>
        <dbReference type="Pfam" id="PF13231"/>
    </source>
</evidence>
<proteinExistence type="predicted"/>
<dbReference type="Pfam" id="PF13231">
    <property type="entry name" value="PMT_2"/>
    <property type="match status" value="1"/>
</dbReference>
<evidence type="ECO:0000256" key="2">
    <source>
        <dbReference type="ARBA" id="ARBA00022475"/>
    </source>
</evidence>
<feature type="transmembrane region" description="Helical" evidence="8">
    <location>
        <begin position="264"/>
        <end position="285"/>
    </location>
</feature>
<dbReference type="GO" id="GO:0016763">
    <property type="term" value="F:pentosyltransferase activity"/>
    <property type="evidence" value="ECO:0007669"/>
    <property type="project" value="TreeGrafter"/>
</dbReference>
<protein>
    <recommendedName>
        <fullName evidence="9">Glycosyltransferase RgtA/B/C/D-like domain-containing protein</fullName>
    </recommendedName>
</protein>
<sequence>MKKDSKPLFITLLLVFGYFLTRIVNLTVIPVFCDEAIYIRWAQIMRAVQSLRFIPLSDGKQPLFMWLIIPFLKIFSDPLVAGRIVSVLSGLGTMVGMGVLSYLLFKKKEISLFASILYLVSPFCFFFDRMALADGLLSVFGIWYLVFSILLVKNLRLDFAMISGILLGLGLITKSPALFFALMLPLTIFVINNETMKQWSNRLKLVVLWIVVMIFAFAIYNILRLGPEFHMIAIRNKDYVFSLSEILKYPLNPLTGNLKSVVEWYWILLTPPLFILGIFSIPLVLKNNFKKGLFLLLWWLIPLLAQSAIAKVYTSRYILFSVPVFLIFAAVLLEQIFSTLKNKVLTTIFLTVIFIVPFYQVFLLIAFPQRAYLPENERKGYLEMWTAGYGIRESAEYLKEAAKTKKVLVGTEGYFGTLPNGLEMYLEKVPNITIIGVGQPVTEISSKLIDGLKDNQVFLLVNDSRLQIINDSGLKLIKKYPKAISTNDSQESLLLFEILK</sequence>
<keyword evidence="5 8" id="KW-0812">Transmembrane</keyword>
<keyword evidence="2" id="KW-1003">Cell membrane</keyword>
<organism evidence="10 11">
    <name type="scientific">Candidatus Shapirobacteria bacterium CG07_land_8_20_14_0_80_39_18</name>
    <dbReference type="NCBI Taxonomy" id="1974882"/>
    <lineage>
        <taxon>Bacteria</taxon>
        <taxon>Candidatus Shapironibacteriota</taxon>
    </lineage>
</organism>
<feature type="transmembrane region" description="Helical" evidence="8">
    <location>
        <begin position="135"/>
        <end position="152"/>
    </location>
</feature>
<comment type="subcellular location">
    <subcellularLocation>
        <location evidence="1">Cell membrane</location>
        <topology evidence="1">Multi-pass membrane protein</topology>
    </subcellularLocation>
</comment>
<feature type="transmembrane region" description="Helical" evidence="8">
    <location>
        <begin position="110"/>
        <end position="128"/>
    </location>
</feature>
<feature type="transmembrane region" description="Helical" evidence="8">
    <location>
        <begin position="203"/>
        <end position="223"/>
    </location>
</feature>